<dbReference type="Gramene" id="mRNA:HanXRQr2_Chr17g0818091">
    <property type="protein sequence ID" value="mRNA:HanXRQr2_Chr17g0818091"/>
    <property type="gene ID" value="HanXRQr2_Chr17g0818091"/>
</dbReference>
<keyword evidence="1" id="KW-0812">Transmembrane</keyword>
<proteinExistence type="predicted"/>
<gene>
    <name evidence="2" type="ORF">HanXRQr2_Chr17g0818091</name>
</gene>
<reference evidence="2" key="1">
    <citation type="journal article" date="2017" name="Nature">
        <title>The sunflower genome provides insights into oil metabolism, flowering and Asterid evolution.</title>
        <authorList>
            <person name="Badouin H."/>
            <person name="Gouzy J."/>
            <person name="Grassa C.J."/>
            <person name="Murat F."/>
            <person name="Staton S.E."/>
            <person name="Cottret L."/>
            <person name="Lelandais-Briere C."/>
            <person name="Owens G.L."/>
            <person name="Carrere S."/>
            <person name="Mayjonade B."/>
            <person name="Legrand L."/>
            <person name="Gill N."/>
            <person name="Kane N.C."/>
            <person name="Bowers J.E."/>
            <person name="Hubner S."/>
            <person name="Bellec A."/>
            <person name="Berard A."/>
            <person name="Berges H."/>
            <person name="Blanchet N."/>
            <person name="Boniface M.C."/>
            <person name="Brunel D."/>
            <person name="Catrice O."/>
            <person name="Chaidir N."/>
            <person name="Claudel C."/>
            <person name="Donnadieu C."/>
            <person name="Faraut T."/>
            <person name="Fievet G."/>
            <person name="Helmstetter N."/>
            <person name="King M."/>
            <person name="Knapp S.J."/>
            <person name="Lai Z."/>
            <person name="Le Paslier M.C."/>
            <person name="Lippi Y."/>
            <person name="Lorenzon L."/>
            <person name="Mandel J.R."/>
            <person name="Marage G."/>
            <person name="Marchand G."/>
            <person name="Marquand E."/>
            <person name="Bret-Mestries E."/>
            <person name="Morien E."/>
            <person name="Nambeesan S."/>
            <person name="Nguyen T."/>
            <person name="Pegot-Espagnet P."/>
            <person name="Pouilly N."/>
            <person name="Raftis F."/>
            <person name="Sallet E."/>
            <person name="Schiex T."/>
            <person name="Thomas J."/>
            <person name="Vandecasteele C."/>
            <person name="Vares D."/>
            <person name="Vear F."/>
            <person name="Vautrin S."/>
            <person name="Crespi M."/>
            <person name="Mangin B."/>
            <person name="Burke J.M."/>
            <person name="Salse J."/>
            <person name="Munos S."/>
            <person name="Vincourt P."/>
            <person name="Rieseberg L.H."/>
            <person name="Langlade N.B."/>
        </authorList>
    </citation>
    <scope>NUCLEOTIDE SEQUENCE</scope>
    <source>
        <tissue evidence="2">Leaves</tissue>
    </source>
</reference>
<keyword evidence="3" id="KW-1185">Reference proteome</keyword>
<reference evidence="2" key="2">
    <citation type="submission" date="2020-06" db="EMBL/GenBank/DDBJ databases">
        <title>Helianthus annuus Genome sequencing and assembly Release 2.</title>
        <authorList>
            <person name="Gouzy J."/>
            <person name="Langlade N."/>
            <person name="Munos S."/>
        </authorList>
    </citation>
    <scope>NUCLEOTIDE SEQUENCE</scope>
    <source>
        <tissue evidence="2">Leaves</tissue>
    </source>
</reference>
<sequence length="52" mass="5930">MQDIDLVAKLRKPWGTSNSQFTWKDYIIIRNFVLLTVCLVVMLSLAGPGYTI</sequence>
<evidence type="ECO:0000313" key="3">
    <source>
        <dbReference type="Proteomes" id="UP000215914"/>
    </source>
</evidence>
<dbReference type="Proteomes" id="UP000215914">
    <property type="component" value="Unassembled WGS sequence"/>
</dbReference>
<dbReference type="EMBL" id="MNCJ02000332">
    <property type="protein sequence ID" value="KAF5756719.1"/>
    <property type="molecule type" value="Genomic_DNA"/>
</dbReference>
<keyword evidence="1" id="KW-0472">Membrane</keyword>
<name>A0A9K3DJT7_HELAN</name>
<comment type="caution">
    <text evidence="2">The sequence shown here is derived from an EMBL/GenBank/DDBJ whole genome shotgun (WGS) entry which is preliminary data.</text>
</comment>
<evidence type="ECO:0000256" key="1">
    <source>
        <dbReference type="SAM" id="Phobius"/>
    </source>
</evidence>
<feature type="transmembrane region" description="Helical" evidence="1">
    <location>
        <begin position="27"/>
        <end position="46"/>
    </location>
</feature>
<protein>
    <submittedName>
        <fullName evidence="2">Uncharacterized protein</fullName>
    </submittedName>
</protein>
<evidence type="ECO:0000313" key="2">
    <source>
        <dbReference type="EMBL" id="KAF5756719.1"/>
    </source>
</evidence>
<organism evidence="2 3">
    <name type="scientific">Helianthus annuus</name>
    <name type="common">Common sunflower</name>
    <dbReference type="NCBI Taxonomy" id="4232"/>
    <lineage>
        <taxon>Eukaryota</taxon>
        <taxon>Viridiplantae</taxon>
        <taxon>Streptophyta</taxon>
        <taxon>Embryophyta</taxon>
        <taxon>Tracheophyta</taxon>
        <taxon>Spermatophyta</taxon>
        <taxon>Magnoliopsida</taxon>
        <taxon>eudicotyledons</taxon>
        <taxon>Gunneridae</taxon>
        <taxon>Pentapetalae</taxon>
        <taxon>asterids</taxon>
        <taxon>campanulids</taxon>
        <taxon>Asterales</taxon>
        <taxon>Asteraceae</taxon>
        <taxon>Asteroideae</taxon>
        <taxon>Heliantheae alliance</taxon>
        <taxon>Heliantheae</taxon>
        <taxon>Helianthus</taxon>
    </lineage>
</organism>
<keyword evidence="1" id="KW-1133">Transmembrane helix</keyword>
<accession>A0A9K3DJT7</accession>
<dbReference type="AlphaFoldDB" id="A0A9K3DJT7"/>